<dbReference type="EMBL" id="DQ487667">
    <property type="protein sequence ID" value="ABF59437.1"/>
    <property type="molecule type" value="Genomic_DNA"/>
</dbReference>
<feature type="region of interest" description="Disordered" evidence="1">
    <location>
        <begin position="29"/>
        <end position="53"/>
    </location>
</feature>
<accession>Q1G3B7</accession>
<sequence length="53" mass="6268">MDRSRIHLAESRRNQLLWDHKPSQWPFKVLNPQRCSSPRTKAPSLIPPHQTPQ</sequence>
<organism evidence="2">
    <name type="scientific">Arabidopsis thaliana</name>
    <name type="common">Mouse-ear cress</name>
    <dbReference type="NCBI Taxonomy" id="3702"/>
    <lineage>
        <taxon>Eukaryota</taxon>
        <taxon>Viridiplantae</taxon>
        <taxon>Streptophyta</taxon>
        <taxon>Embryophyta</taxon>
        <taxon>Tracheophyta</taxon>
        <taxon>Spermatophyta</taxon>
        <taxon>Magnoliopsida</taxon>
        <taxon>eudicotyledons</taxon>
        <taxon>Gunneridae</taxon>
        <taxon>Pentapetalae</taxon>
        <taxon>rosids</taxon>
        <taxon>malvids</taxon>
        <taxon>Brassicales</taxon>
        <taxon>Brassicaceae</taxon>
        <taxon>Camelineae</taxon>
        <taxon>Arabidopsis</taxon>
    </lineage>
</organism>
<name>Q1G3B7_ARATH</name>
<proteinExistence type="predicted"/>
<dbReference type="AlphaFoldDB" id="Q1G3B7"/>
<evidence type="ECO:0000256" key="1">
    <source>
        <dbReference type="SAM" id="MobiDB-lite"/>
    </source>
</evidence>
<evidence type="ECO:0000313" key="2">
    <source>
        <dbReference type="EMBL" id="ABF59437.1"/>
    </source>
</evidence>
<protein>
    <submittedName>
        <fullName evidence="2">Uncharacterized protein</fullName>
    </submittedName>
</protein>
<reference evidence="2" key="1">
    <citation type="submission" date="2006-04" db="EMBL/GenBank/DDBJ databases">
        <authorList>
            <person name="Underwood B.A."/>
            <person name="Xiao Y."/>
            <person name="Moskal W."/>
            <person name="Monaghan E."/>
            <person name="Wang W."/>
            <person name="Redman J."/>
            <person name="Wu H.C."/>
            <person name="Utterback T."/>
            <person name="Town C.D."/>
        </authorList>
    </citation>
    <scope>NUCLEOTIDE SEQUENCE</scope>
</reference>